<dbReference type="Gene3D" id="3.30.70.2190">
    <property type="match status" value="1"/>
</dbReference>
<evidence type="ECO:0000256" key="1">
    <source>
        <dbReference type="ARBA" id="ARBA00001974"/>
    </source>
</evidence>
<comment type="similarity">
    <text evidence="2">Belongs to the FAD-binding oxidoreductase/transferase type 4 family.</text>
</comment>
<dbReference type="Gene3D" id="3.30.70.2740">
    <property type="match status" value="1"/>
</dbReference>
<evidence type="ECO:0000256" key="4">
    <source>
        <dbReference type="ARBA" id="ARBA00022827"/>
    </source>
</evidence>
<dbReference type="InterPro" id="IPR016164">
    <property type="entry name" value="FAD-linked_Oxase-like_C"/>
</dbReference>
<dbReference type="GO" id="GO:0071949">
    <property type="term" value="F:FAD binding"/>
    <property type="evidence" value="ECO:0007669"/>
    <property type="project" value="InterPro"/>
</dbReference>
<gene>
    <name evidence="7" type="ORF">EJ995_11960</name>
</gene>
<dbReference type="Gene3D" id="1.10.45.10">
    <property type="entry name" value="Vanillyl-alcohol Oxidase, Chain A, domain 4"/>
    <property type="match status" value="1"/>
</dbReference>
<dbReference type="InterPro" id="IPR006094">
    <property type="entry name" value="Oxid_FAD_bind_N"/>
</dbReference>
<dbReference type="PANTHER" id="PTHR43716:SF1">
    <property type="entry name" value="D-2-HYDROXYGLUTARATE DEHYDROGENASE, MITOCHONDRIAL"/>
    <property type="match status" value="1"/>
</dbReference>
<dbReference type="Pfam" id="PF02913">
    <property type="entry name" value="FAD-oxidase_C"/>
    <property type="match status" value="1"/>
</dbReference>
<name>A0A3S9N0J7_9FLAO</name>
<dbReference type="KEGG" id="noj:EJ995_11960"/>
<dbReference type="SUPFAM" id="SSF55103">
    <property type="entry name" value="FAD-linked oxidases, C-terminal domain"/>
    <property type="match status" value="1"/>
</dbReference>
<dbReference type="RefSeq" id="WP_126448619.1">
    <property type="nucleotide sequence ID" value="NZ_CP034549.1"/>
</dbReference>
<evidence type="ECO:0000256" key="2">
    <source>
        <dbReference type="ARBA" id="ARBA00008000"/>
    </source>
</evidence>
<organism evidence="7 8">
    <name type="scientific">Nonlabens ponticola</name>
    <dbReference type="NCBI Taxonomy" id="2496866"/>
    <lineage>
        <taxon>Bacteria</taxon>
        <taxon>Pseudomonadati</taxon>
        <taxon>Bacteroidota</taxon>
        <taxon>Flavobacteriia</taxon>
        <taxon>Flavobacteriales</taxon>
        <taxon>Flavobacteriaceae</taxon>
        <taxon>Nonlabens</taxon>
    </lineage>
</organism>
<dbReference type="InterPro" id="IPR036318">
    <property type="entry name" value="FAD-bd_PCMH-like_sf"/>
</dbReference>
<keyword evidence="4" id="KW-0274">FAD</keyword>
<dbReference type="Pfam" id="PF01565">
    <property type="entry name" value="FAD_binding_4"/>
    <property type="match status" value="1"/>
</dbReference>
<evidence type="ECO:0000256" key="5">
    <source>
        <dbReference type="ARBA" id="ARBA00023002"/>
    </source>
</evidence>
<dbReference type="SUPFAM" id="SSF56176">
    <property type="entry name" value="FAD-binding/transporter-associated domain-like"/>
    <property type="match status" value="1"/>
</dbReference>
<comment type="cofactor">
    <cofactor evidence="1">
        <name>FAD</name>
        <dbReference type="ChEBI" id="CHEBI:57692"/>
    </cofactor>
</comment>
<evidence type="ECO:0000259" key="6">
    <source>
        <dbReference type="PROSITE" id="PS51387"/>
    </source>
</evidence>
<dbReference type="EMBL" id="CP034549">
    <property type="protein sequence ID" value="AZQ44904.1"/>
    <property type="molecule type" value="Genomic_DNA"/>
</dbReference>
<evidence type="ECO:0000313" key="8">
    <source>
        <dbReference type="Proteomes" id="UP000279600"/>
    </source>
</evidence>
<dbReference type="InterPro" id="IPR016171">
    <property type="entry name" value="Vanillyl_alc_oxidase_C-sub2"/>
</dbReference>
<evidence type="ECO:0000256" key="3">
    <source>
        <dbReference type="ARBA" id="ARBA00022630"/>
    </source>
</evidence>
<accession>A0A3S9N0J7</accession>
<dbReference type="Proteomes" id="UP000279600">
    <property type="component" value="Chromosome"/>
</dbReference>
<keyword evidence="5" id="KW-0560">Oxidoreductase</keyword>
<dbReference type="PROSITE" id="PS51387">
    <property type="entry name" value="FAD_PCMH"/>
    <property type="match status" value="1"/>
</dbReference>
<dbReference type="GO" id="GO:0016491">
    <property type="term" value="F:oxidoreductase activity"/>
    <property type="evidence" value="ECO:0007669"/>
    <property type="project" value="UniProtKB-KW"/>
</dbReference>
<proteinExistence type="inferred from homology"/>
<protein>
    <submittedName>
        <fullName evidence="7">FAD-binding oxidoreductase</fullName>
    </submittedName>
</protein>
<dbReference type="Gene3D" id="3.30.465.10">
    <property type="match status" value="1"/>
</dbReference>
<dbReference type="GO" id="GO:0022904">
    <property type="term" value="P:respiratory electron transport chain"/>
    <property type="evidence" value="ECO:0007669"/>
    <property type="project" value="TreeGrafter"/>
</dbReference>
<dbReference type="InterPro" id="IPR016166">
    <property type="entry name" value="FAD-bd_PCMH"/>
</dbReference>
<dbReference type="InterPro" id="IPR016169">
    <property type="entry name" value="FAD-bd_PCMH_sub2"/>
</dbReference>
<sequence length="463" mass="51424">MSDTLISNFQNILDGQRVLIGESLKQRYDHIWHMNTSLEALCLLLPQTTDEVSKILNLCNDHEQEVIIHGGLTNLVGSTRSSSQQVVISLERMDAIEEVDIASRTITVQAGVILEKIHDAVEEHNLLFPLNFGARGSAQMGGIIASNAGGLRVLKYGMTRDLVLGIEAVMADGTVINSLKKIIKNNSGYDLKQLFVGSEGTLGIVTRAVLKLVEAPSSRNAAFLAVDGYKDVVRLLKFFDAHLAGKLSGFELIWANAYKQMTSTSDAVRPPLPYDYRYYILIESLGSNYERDQAEFQAVLETAIVQELALDAVMAQSPSDVEWFFRIREDVNNLTDGMTHDQHFDISLPVSLIGKYIEECYDKLSTVNGVEQIYAFGHVADGNIHFMIGKESLDENLKLQINDIIYNGLQDIGGSVSAEHGIGIDKKAYLQISRTPQEIELMRALKRSLDPNNILNPRRIIDL</sequence>
<keyword evidence="3" id="KW-0285">Flavoprotein</keyword>
<dbReference type="OrthoDB" id="9767256at2"/>
<dbReference type="InterPro" id="IPR016167">
    <property type="entry name" value="FAD-bd_PCMH_sub1"/>
</dbReference>
<dbReference type="InterPro" id="IPR051264">
    <property type="entry name" value="FAD-oxidored/transferase_4"/>
</dbReference>
<reference evidence="7 8" key="1">
    <citation type="submission" date="2018-12" db="EMBL/GenBank/DDBJ databases">
        <title>Complete genome of Nonlabens sp. MJ115.</title>
        <authorList>
            <person name="Choi H.S."/>
            <person name="Jung J."/>
        </authorList>
    </citation>
    <scope>NUCLEOTIDE SEQUENCE [LARGE SCALE GENOMIC DNA]</scope>
    <source>
        <strain evidence="7 8">MJ115</strain>
    </source>
</reference>
<dbReference type="PANTHER" id="PTHR43716">
    <property type="entry name" value="D-2-HYDROXYGLUTARATE DEHYDROGENASE, MITOCHONDRIAL"/>
    <property type="match status" value="1"/>
</dbReference>
<dbReference type="InterPro" id="IPR004113">
    <property type="entry name" value="FAD-bd_oxidored_4_C"/>
</dbReference>
<dbReference type="AlphaFoldDB" id="A0A3S9N0J7"/>
<evidence type="ECO:0000313" key="7">
    <source>
        <dbReference type="EMBL" id="AZQ44904.1"/>
    </source>
</evidence>
<keyword evidence="8" id="KW-1185">Reference proteome</keyword>
<dbReference type="Gene3D" id="3.30.43.10">
    <property type="entry name" value="Uridine Diphospho-n-acetylenolpyruvylglucosamine Reductase, domain 2"/>
    <property type="match status" value="1"/>
</dbReference>
<dbReference type="FunFam" id="1.10.45.10:FF:000001">
    <property type="entry name" value="D-lactate dehydrogenase mitochondrial"/>
    <property type="match status" value="1"/>
</dbReference>
<feature type="domain" description="FAD-binding PCMH-type" evidence="6">
    <location>
        <begin position="36"/>
        <end position="215"/>
    </location>
</feature>